<evidence type="ECO:0000313" key="3">
    <source>
        <dbReference type="WBParaSite" id="ECPE_0000898101-mRNA-1"/>
    </source>
</evidence>
<dbReference type="AlphaFoldDB" id="A0A183APR8"/>
<keyword evidence="2" id="KW-1185">Reference proteome</keyword>
<evidence type="ECO:0000313" key="1">
    <source>
        <dbReference type="EMBL" id="VDP84481.1"/>
    </source>
</evidence>
<dbReference type="PANTHER" id="PTHR34153:SF2">
    <property type="entry name" value="SI:CH211-262H13.3-RELATED"/>
    <property type="match status" value="1"/>
</dbReference>
<organism evidence="3">
    <name type="scientific">Echinostoma caproni</name>
    <dbReference type="NCBI Taxonomy" id="27848"/>
    <lineage>
        <taxon>Eukaryota</taxon>
        <taxon>Metazoa</taxon>
        <taxon>Spiralia</taxon>
        <taxon>Lophotrochozoa</taxon>
        <taxon>Platyhelminthes</taxon>
        <taxon>Trematoda</taxon>
        <taxon>Digenea</taxon>
        <taxon>Plagiorchiida</taxon>
        <taxon>Echinostomata</taxon>
        <taxon>Echinostomatoidea</taxon>
        <taxon>Echinostomatidae</taxon>
        <taxon>Echinostoma</taxon>
    </lineage>
</organism>
<dbReference type="EMBL" id="UZAN01046694">
    <property type="protein sequence ID" value="VDP84481.1"/>
    <property type="molecule type" value="Genomic_DNA"/>
</dbReference>
<accession>A0A183APR8</accession>
<sequence length="299" mass="33508">MAFSRIEPAQDETPETPISLTSKSAILSNTTPFVSLNSTVPSITSQVTGSPEKFVEMMELLLRKLDESMVYQRELDRKLTLLLARESPVTSLLRSSTAEAVVAVLNQNRKSVDSTTTTTNNNDFQCVSSSNRKNVVITTNNNYNNLPGTAITTSINEKMTNCHKSVLPRLPLCRMRDFENLERQLINPLLFQEMVNNLTKTDGNTVKDVVCNVLKRLFTAPLALCINWTGKLGKKSFRDTIVCSVVTTTCARIPVSAMATPREIESMIKLAFRMNHSREQLRLRRARIGMPLNREPKGK</sequence>
<dbReference type="PANTHER" id="PTHR34153">
    <property type="entry name" value="SI:CH211-262H13.3-RELATED-RELATED"/>
    <property type="match status" value="1"/>
</dbReference>
<gene>
    <name evidence="1" type="ORF">ECPE_LOCUS8953</name>
</gene>
<reference evidence="3" key="1">
    <citation type="submission" date="2016-06" db="UniProtKB">
        <authorList>
            <consortium name="WormBaseParasite"/>
        </authorList>
    </citation>
    <scope>IDENTIFICATION</scope>
</reference>
<dbReference type="Proteomes" id="UP000272942">
    <property type="component" value="Unassembled WGS sequence"/>
</dbReference>
<dbReference type="WBParaSite" id="ECPE_0000898101-mRNA-1">
    <property type="protein sequence ID" value="ECPE_0000898101-mRNA-1"/>
    <property type="gene ID" value="ECPE_0000898101"/>
</dbReference>
<dbReference type="OrthoDB" id="6254169at2759"/>
<reference evidence="1 2" key="2">
    <citation type="submission" date="2018-11" db="EMBL/GenBank/DDBJ databases">
        <authorList>
            <consortium name="Pathogen Informatics"/>
        </authorList>
    </citation>
    <scope>NUCLEOTIDE SEQUENCE [LARGE SCALE GENOMIC DNA]</scope>
    <source>
        <strain evidence="1 2">Egypt</strain>
    </source>
</reference>
<protein>
    <submittedName>
        <fullName evidence="3">DUF4806 domain-containing protein</fullName>
    </submittedName>
</protein>
<proteinExistence type="predicted"/>
<evidence type="ECO:0000313" key="2">
    <source>
        <dbReference type="Proteomes" id="UP000272942"/>
    </source>
</evidence>
<name>A0A183APR8_9TREM</name>